<organism evidence="1 2">
    <name type="scientific">Mycena pura</name>
    <dbReference type="NCBI Taxonomy" id="153505"/>
    <lineage>
        <taxon>Eukaryota</taxon>
        <taxon>Fungi</taxon>
        <taxon>Dikarya</taxon>
        <taxon>Basidiomycota</taxon>
        <taxon>Agaricomycotina</taxon>
        <taxon>Agaricomycetes</taxon>
        <taxon>Agaricomycetidae</taxon>
        <taxon>Agaricales</taxon>
        <taxon>Marasmiineae</taxon>
        <taxon>Mycenaceae</taxon>
        <taxon>Mycena</taxon>
    </lineage>
</organism>
<gene>
    <name evidence="1" type="ORF">GGX14DRAFT_574188</name>
</gene>
<comment type="caution">
    <text evidence="1">The sequence shown here is derived from an EMBL/GenBank/DDBJ whole genome shotgun (WGS) entry which is preliminary data.</text>
</comment>
<dbReference type="AlphaFoldDB" id="A0AAD6V1K9"/>
<dbReference type="Proteomes" id="UP001219525">
    <property type="component" value="Unassembled WGS sequence"/>
</dbReference>
<protein>
    <submittedName>
        <fullName evidence="1">Uncharacterized protein</fullName>
    </submittedName>
</protein>
<keyword evidence="2" id="KW-1185">Reference proteome</keyword>
<evidence type="ECO:0000313" key="2">
    <source>
        <dbReference type="Proteomes" id="UP001219525"/>
    </source>
</evidence>
<proteinExistence type="predicted"/>
<evidence type="ECO:0000313" key="1">
    <source>
        <dbReference type="EMBL" id="KAJ7197404.1"/>
    </source>
</evidence>
<accession>A0AAD6V1K9</accession>
<reference evidence="1" key="1">
    <citation type="submission" date="2023-03" db="EMBL/GenBank/DDBJ databases">
        <title>Massive genome expansion in bonnet fungi (Mycena s.s.) driven by repeated elements and novel gene families across ecological guilds.</title>
        <authorList>
            <consortium name="Lawrence Berkeley National Laboratory"/>
            <person name="Harder C.B."/>
            <person name="Miyauchi S."/>
            <person name="Viragh M."/>
            <person name="Kuo A."/>
            <person name="Thoen E."/>
            <person name="Andreopoulos B."/>
            <person name="Lu D."/>
            <person name="Skrede I."/>
            <person name="Drula E."/>
            <person name="Henrissat B."/>
            <person name="Morin E."/>
            <person name="Kohler A."/>
            <person name="Barry K."/>
            <person name="LaButti K."/>
            <person name="Morin E."/>
            <person name="Salamov A."/>
            <person name="Lipzen A."/>
            <person name="Mereny Z."/>
            <person name="Hegedus B."/>
            <person name="Baldrian P."/>
            <person name="Stursova M."/>
            <person name="Weitz H."/>
            <person name="Taylor A."/>
            <person name="Grigoriev I.V."/>
            <person name="Nagy L.G."/>
            <person name="Martin F."/>
            <person name="Kauserud H."/>
        </authorList>
    </citation>
    <scope>NUCLEOTIDE SEQUENCE</scope>
    <source>
        <strain evidence="1">9144</strain>
    </source>
</reference>
<dbReference type="EMBL" id="JARJCW010000078">
    <property type="protein sequence ID" value="KAJ7197404.1"/>
    <property type="molecule type" value="Genomic_DNA"/>
</dbReference>
<sequence>MPSHPSVTQTRLNRITTCLAATVETMDILSNTFKTPFLQPISTTTHSLVTLMQTVNQNKSDCAMLLEQTDEVLNAIIAIHIKSEEATASLTPSMLDHVADFAK</sequence>
<name>A0AAD6V1K9_9AGAR</name>